<dbReference type="RefSeq" id="WP_210421005.1">
    <property type="nucleotide sequence ID" value="NZ_CP036339.1"/>
</dbReference>
<dbReference type="Gene3D" id="3.20.20.140">
    <property type="entry name" value="Metal-dependent hydrolases"/>
    <property type="match status" value="1"/>
</dbReference>
<reference evidence="1 2" key="1">
    <citation type="submission" date="2019-02" db="EMBL/GenBank/DDBJ databases">
        <title>Deep-cultivation of Planctomycetes and their phenomic and genomic characterization uncovers novel biology.</title>
        <authorList>
            <person name="Wiegand S."/>
            <person name="Jogler M."/>
            <person name="Boedeker C."/>
            <person name="Pinto D."/>
            <person name="Vollmers J."/>
            <person name="Rivas-Marin E."/>
            <person name="Kohn T."/>
            <person name="Peeters S.H."/>
            <person name="Heuer A."/>
            <person name="Rast P."/>
            <person name="Oberbeckmann S."/>
            <person name="Bunk B."/>
            <person name="Jeske O."/>
            <person name="Meyerdierks A."/>
            <person name="Storesund J.E."/>
            <person name="Kallscheuer N."/>
            <person name="Luecker S."/>
            <person name="Lage O.M."/>
            <person name="Pohl T."/>
            <person name="Merkel B.J."/>
            <person name="Hornburger P."/>
            <person name="Mueller R.-W."/>
            <person name="Bruemmer F."/>
            <person name="Labrenz M."/>
            <person name="Spormann A.M."/>
            <person name="Op den Camp H."/>
            <person name="Overmann J."/>
            <person name="Amann R."/>
            <person name="Jetten M.S.M."/>
            <person name="Mascher T."/>
            <person name="Medema M.H."/>
            <person name="Devos D.P."/>
            <person name="Kaster A.-K."/>
            <person name="Ovreas L."/>
            <person name="Rohde M."/>
            <person name="Galperin M.Y."/>
            <person name="Jogler C."/>
        </authorList>
    </citation>
    <scope>NUCLEOTIDE SEQUENCE [LARGE SCALE GENOMIC DNA]</scope>
    <source>
        <strain evidence="1 2">I41</strain>
    </source>
</reference>
<dbReference type="EMBL" id="CP036339">
    <property type="protein sequence ID" value="QDT74846.1"/>
    <property type="molecule type" value="Genomic_DNA"/>
</dbReference>
<accession>A0A517U2K2</accession>
<gene>
    <name evidence="1" type="ORF">I41_40500</name>
</gene>
<name>A0A517U2K2_9BACT</name>
<evidence type="ECO:0000313" key="1">
    <source>
        <dbReference type="EMBL" id="QDT74846.1"/>
    </source>
</evidence>
<dbReference type="KEGG" id="llh:I41_40500"/>
<evidence type="ECO:0008006" key="3">
    <source>
        <dbReference type="Google" id="ProtNLM"/>
    </source>
</evidence>
<dbReference type="InterPro" id="IPR032466">
    <property type="entry name" value="Metal_Hydrolase"/>
</dbReference>
<dbReference type="Proteomes" id="UP000317909">
    <property type="component" value="Chromosome"/>
</dbReference>
<protein>
    <recommendedName>
        <fullName evidence="3">Glucuronate isomerase</fullName>
    </recommendedName>
</protein>
<organism evidence="1 2">
    <name type="scientific">Lacipirellula limnantheis</name>
    <dbReference type="NCBI Taxonomy" id="2528024"/>
    <lineage>
        <taxon>Bacteria</taxon>
        <taxon>Pseudomonadati</taxon>
        <taxon>Planctomycetota</taxon>
        <taxon>Planctomycetia</taxon>
        <taxon>Pirellulales</taxon>
        <taxon>Lacipirellulaceae</taxon>
        <taxon>Lacipirellula</taxon>
    </lineage>
</organism>
<dbReference type="AlphaFoldDB" id="A0A517U2K2"/>
<keyword evidence="2" id="KW-1185">Reference proteome</keyword>
<proteinExistence type="predicted"/>
<sequence>MVASQLQLDSAGGAGADAATEQMTALESLVRRAVREQPVWDFHTHLYPPSFGTPFSGAANGADPKGLMLWGIDELLTYHYLVAEVFRVVPARQLPYDDFWRMTKSEQADHIWKHLFLERSPISEACRGVLTTLQRLGLDPGDRDLQGYRGWFAQQDPNRQIDRVMEIAGVSRITMTNAVFDDNERQRWLENQDVGADSRFAAVLRFDPLLCDWPHAAARLTEWGYPVGPTLDDEGVEQGRRFLRDWISRTRAIYCAVSLPPEFLYDGMEDSRISSQVLRRIVAPVLEETNMPLALMIGSKRGVNPQLRDGGDMVGLADVASVARICADLPRNRLFCTMLARENQHELAVAARKFRNLMVFGCWWFVNNPSLIDEITRMRVELLGVSFIPQHSDARVLDQLIYKWDHSRELIANVLVDKYRDVAATGWRPTEAEIRRDVRLYFHDNMANFLASP</sequence>
<dbReference type="Gene3D" id="1.10.2020.10">
    <property type="entry name" value="uronate isomerase, domain 2, chain A"/>
    <property type="match status" value="1"/>
</dbReference>
<dbReference type="SUPFAM" id="SSF51556">
    <property type="entry name" value="Metallo-dependent hydrolases"/>
    <property type="match status" value="1"/>
</dbReference>
<evidence type="ECO:0000313" key="2">
    <source>
        <dbReference type="Proteomes" id="UP000317909"/>
    </source>
</evidence>